<proteinExistence type="predicted"/>
<comment type="caution">
    <text evidence="1">The sequence shown here is derived from an EMBL/GenBank/DDBJ whole genome shotgun (WGS) entry which is preliminary data.</text>
</comment>
<dbReference type="Proteomes" id="UP001501725">
    <property type="component" value="Unassembled WGS sequence"/>
</dbReference>
<evidence type="ECO:0000313" key="1">
    <source>
        <dbReference type="EMBL" id="GAA4344561.1"/>
    </source>
</evidence>
<dbReference type="EMBL" id="BAABGY010000019">
    <property type="protein sequence ID" value="GAA4344561.1"/>
    <property type="molecule type" value="Genomic_DNA"/>
</dbReference>
<evidence type="ECO:0000313" key="2">
    <source>
        <dbReference type="Proteomes" id="UP001501725"/>
    </source>
</evidence>
<protein>
    <recommendedName>
        <fullName evidence="3">ASCH domain-containing protein</fullName>
    </recommendedName>
</protein>
<organism evidence="1 2">
    <name type="scientific">Flaviaesturariibacter amylovorans</name>
    <dbReference type="NCBI Taxonomy" id="1084520"/>
    <lineage>
        <taxon>Bacteria</taxon>
        <taxon>Pseudomonadati</taxon>
        <taxon>Bacteroidota</taxon>
        <taxon>Chitinophagia</taxon>
        <taxon>Chitinophagales</taxon>
        <taxon>Chitinophagaceae</taxon>
        <taxon>Flaviaestuariibacter</taxon>
    </lineage>
</organism>
<keyword evidence="2" id="KW-1185">Reference proteome</keyword>
<evidence type="ECO:0008006" key="3">
    <source>
        <dbReference type="Google" id="ProtNLM"/>
    </source>
</evidence>
<accession>A0ABP8HUA9</accession>
<reference evidence="2" key="1">
    <citation type="journal article" date="2019" name="Int. J. Syst. Evol. Microbiol.">
        <title>The Global Catalogue of Microorganisms (GCM) 10K type strain sequencing project: providing services to taxonomists for standard genome sequencing and annotation.</title>
        <authorList>
            <consortium name="The Broad Institute Genomics Platform"/>
            <consortium name="The Broad Institute Genome Sequencing Center for Infectious Disease"/>
            <person name="Wu L."/>
            <person name="Ma J."/>
        </authorList>
    </citation>
    <scope>NUCLEOTIDE SEQUENCE [LARGE SCALE GENOMIC DNA]</scope>
    <source>
        <strain evidence="2">JCM 17919</strain>
    </source>
</reference>
<sequence length="128" mass="14322">MSAAGQRPDSCSRHDLKPINYPIYLKGLPFRDSATMDAAYLRKGIELGSPGKAKVIGFTVMKDCDGCDIVDVTVCGPKADPMKYPAFFNRIGDWGWLMFYNINIEVDGRRYQAPEFKVVLRRAAAKPE</sequence>
<gene>
    <name evidence="1" type="ORF">GCM10023184_46040</name>
</gene>
<name>A0ABP8HUA9_9BACT</name>